<sequence length="215" mass="25832">MDSISSDSLQTIFTYLDIGEISRKCLTNHLFDRVCRPESLWKNKLSKEYSVVENGNETWRSKAKEVYIESISFWKNVDDFIDYYMVRGQGTDDLIEKFEKRLIDHALREKKEFFTIEIIFRAPGYHTMYYIEIINRFRSTFISLFEKAASLSLQKKISIKWILNLIDEDELEHECECDTLWKIEGLVLIYLKYEHLFIDDAESYEWRKELIRQSV</sequence>
<name>A0A481ZA41_9VIRU</name>
<protein>
    <submittedName>
        <fullName evidence="1">F-box-like family protein</fullName>
    </submittedName>
</protein>
<reference evidence="1" key="1">
    <citation type="journal article" date="2019" name="MBio">
        <title>Virus Genomes from Deep Sea Sediments Expand the Ocean Megavirome and Support Independent Origins of Viral Gigantism.</title>
        <authorList>
            <person name="Backstrom D."/>
            <person name="Yutin N."/>
            <person name="Jorgensen S.L."/>
            <person name="Dharamshi J."/>
            <person name="Homa F."/>
            <person name="Zaremba-Niedwiedzka K."/>
            <person name="Spang A."/>
            <person name="Wolf Y.I."/>
            <person name="Koonin E.V."/>
            <person name="Ettema T.J."/>
        </authorList>
    </citation>
    <scope>NUCLEOTIDE SEQUENCE</scope>
</reference>
<organism evidence="1">
    <name type="scientific">Pithovirus LCPAC401</name>
    <dbReference type="NCBI Taxonomy" id="2506595"/>
    <lineage>
        <taxon>Viruses</taxon>
        <taxon>Pithoviruses</taxon>
    </lineage>
</organism>
<gene>
    <name evidence="1" type="ORF">LCPAC401_04020</name>
</gene>
<dbReference type="Gene3D" id="1.20.1280.50">
    <property type="match status" value="1"/>
</dbReference>
<dbReference type="InterPro" id="IPR036047">
    <property type="entry name" value="F-box-like_dom_sf"/>
</dbReference>
<dbReference type="EMBL" id="MK500582">
    <property type="protein sequence ID" value="QBK92764.1"/>
    <property type="molecule type" value="Genomic_DNA"/>
</dbReference>
<evidence type="ECO:0000313" key="1">
    <source>
        <dbReference type="EMBL" id="QBK92764.1"/>
    </source>
</evidence>
<accession>A0A481ZA41</accession>
<proteinExistence type="predicted"/>
<dbReference type="SUPFAM" id="SSF81383">
    <property type="entry name" value="F-box domain"/>
    <property type="match status" value="1"/>
</dbReference>